<gene>
    <name evidence="1" type="ORF">TcarDRAFT_1999</name>
</gene>
<protein>
    <recommendedName>
        <fullName evidence="3">SipL SPOCS domain-containing protein</fullName>
    </recommendedName>
</protein>
<evidence type="ECO:0000313" key="1">
    <source>
        <dbReference type="EMBL" id="EAX48527.1"/>
    </source>
</evidence>
<sequence length="228" mass="24982">MFDYQVVSEKNSLSRQGTEFTNECIRVNKVYDWVLLNTDEIKNIAIPAASLTVLQPLIDAGNVLRVVGKLTPADVTTKIVSIVRKTVIINEKEIEIGCAQILITANLTVEVYNNTTGSTIPVVTFPVTFQMLERVGLCFPQPFTSNNITTNVLSANAVALSDVPIDGNFIFEISICQDVYVETEVKLEVQGKFCEPRDNTLDCGTGSLSLACNKPTFPPQCPDIFPSS</sequence>
<dbReference type="OrthoDB" id="2680078at2"/>
<dbReference type="AlphaFoldDB" id="A1HMN8"/>
<proteinExistence type="predicted"/>
<dbReference type="Proteomes" id="UP000005139">
    <property type="component" value="Unassembled WGS sequence"/>
</dbReference>
<keyword evidence="2" id="KW-1185">Reference proteome</keyword>
<reference evidence="1 2" key="1">
    <citation type="submission" date="2007-01" db="EMBL/GenBank/DDBJ databases">
        <title>Annotation of the draft genome assembly of Thermosinus carboxydivorans Nor1.</title>
        <authorList>
            <consortium name="US DOE Joint Genome Institute (JGI-ORNL)"/>
            <person name="Larimer F."/>
            <person name="Land M."/>
            <person name="Hauser L."/>
        </authorList>
    </citation>
    <scope>NUCLEOTIDE SEQUENCE [LARGE SCALE GENOMIC DNA]</scope>
    <source>
        <strain evidence="1 2">Nor1</strain>
    </source>
</reference>
<name>A1HMN8_9FIRM</name>
<evidence type="ECO:0000313" key="2">
    <source>
        <dbReference type="Proteomes" id="UP000005139"/>
    </source>
</evidence>
<accession>A1HMN8</accession>
<comment type="caution">
    <text evidence="1">The sequence shown here is derived from an EMBL/GenBank/DDBJ whole genome shotgun (WGS) entry which is preliminary data.</text>
</comment>
<organism evidence="1 2">
    <name type="scientific">Thermosinus carboxydivorans Nor1</name>
    <dbReference type="NCBI Taxonomy" id="401526"/>
    <lineage>
        <taxon>Bacteria</taxon>
        <taxon>Bacillati</taxon>
        <taxon>Bacillota</taxon>
        <taxon>Negativicutes</taxon>
        <taxon>Selenomonadales</taxon>
        <taxon>Sporomusaceae</taxon>
        <taxon>Thermosinus</taxon>
    </lineage>
</organism>
<dbReference type="EMBL" id="AAWL01000002">
    <property type="protein sequence ID" value="EAX48527.1"/>
    <property type="molecule type" value="Genomic_DNA"/>
</dbReference>
<dbReference type="RefSeq" id="WP_007288299.1">
    <property type="nucleotide sequence ID" value="NZ_AAWL01000002.1"/>
</dbReference>
<evidence type="ECO:0008006" key="3">
    <source>
        <dbReference type="Google" id="ProtNLM"/>
    </source>
</evidence>
<dbReference type="eggNOG" id="COG3291">
    <property type="taxonomic scope" value="Bacteria"/>
</dbReference>
<reference evidence="1 2" key="2">
    <citation type="submission" date="2007-01" db="EMBL/GenBank/DDBJ databases">
        <title>Sequencing of the draft genome and assembly of Thermosinus carboxydivorans Nor1.</title>
        <authorList>
            <consortium name="US DOE Joint Genome Institute (JGI-PGF)"/>
            <person name="Copeland A."/>
            <person name="Lucas S."/>
            <person name="Lapidus A."/>
            <person name="Barry K."/>
            <person name="Glavina del Rio T."/>
            <person name="Dalin E."/>
            <person name="Tice H."/>
            <person name="Bruce D."/>
            <person name="Pitluck S."/>
            <person name="Richardson P."/>
        </authorList>
    </citation>
    <scope>NUCLEOTIDE SEQUENCE [LARGE SCALE GENOMIC DNA]</scope>
    <source>
        <strain evidence="1 2">Nor1</strain>
    </source>
</reference>